<evidence type="ECO:0000256" key="2">
    <source>
        <dbReference type="SAM" id="SignalP"/>
    </source>
</evidence>
<feature type="domain" description="CusB-like beta-barrel" evidence="4">
    <location>
        <begin position="190"/>
        <end position="260"/>
    </location>
</feature>
<evidence type="ECO:0000256" key="1">
    <source>
        <dbReference type="ARBA" id="ARBA00009477"/>
    </source>
</evidence>
<dbReference type="Pfam" id="PF25917">
    <property type="entry name" value="BSH_RND"/>
    <property type="match status" value="1"/>
</dbReference>
<gene>
    <name evidence="5" type="ORF">IPK02_03150</name>
</gene>
<organism evidence="5 6">
    <name type="scientific">Candidatus Accumulibacter affinis</name>
    <dbReference type="NCBI Taxonomy" id="2954384"/>
    <lineage>
        <taxon>Bacteria</taxon>
        <taxon>Pseudomonadati</taxon>
        <taxon>Pseudomonadota</taxon>
        <taxon>Betaproteobacteria</taxon>
        <taxon>Candidatus Accumulibacter</taxon>
    </lineage>
</organism>
<dbReference type="Gene3D" id="2.40.30.170">
    <property type="match status" value="1"/>
</dbReference>
<evidence type="ECO:0000259" key="3">
    <source>
        <dbReference type="Pfam" id="PF25917"/>
    </source>
</evidence>
<evidence type="ECO:0000313" key="6">
    <source>
        <dbReference type="Proteomes" id="UP000706151"/>
    </source>
</evidence>
<dbReference type="NCBIfam" id="TIGR01730">
    <property type="entry name" value="RND_mfp"/>
    <property type="match status" value="1"/>
</dbReference>
<dbReference type="InterPro" id="IPR058792">
    <property type="entry name" value="Beta-barrel_RND_2"/>
</dbReference>
<dbReference type="InterPro" id="IPR006143">
    <property type="entry name" value="RND_pump_MFP"/>
</dbReference>
<dbReference type="EMBL" id="JADJOT010000002">
    <property type="protein sequence ID" value="MBK7953039.1"/>
    <property type="molecule type" value="Genomic_DNA"/>
</dbReference>
<feature type="signal peptide" evidence="2">
    <location>
        <begin position="1"/>
        <end position="29"/>
    </location>
</feature>
<evidence type="ECO:0000259" key="4">
    <source>
        <dbReference type="Pfam" id="PF25954"/>
    </source>
</evidence>
<sequence>MSGHSYLQLPRWWPLLATLASAAALGAHAPPLPTRVVQLQPVELTLSAEAIVEAVNQATLAAQVSGRIVDVYVDAGQAVRKGDLLMKIDSREATEAAAGASAQLVNARANYQRMLGLRQQGFVSQAAVDKAKAELDAAQATQGQTSVVVDHTAVRAPISGIVAQRLTELGEMAVPGKPLLLIYDPKGLRVTASIPQYRLAQMRSVKQATIEFPELGKTVAATRVTVLPTADSATHVSPVRVDVPAGISDVVPGMHARLHFVIGRASKMSVPQTAIVRRGEVAAVYVQNEAGALALRQLRLGEAVGAGEVEVLAGLQAGERVVLDPLKAAVQIKSAARLDK</sequence>
<keyword evidence="2" id="KW-0732">Signal</keyword>
<accession>A0A935W3H7</accession>
<dbReference type="PANTHER" id="PTHR30469">
    <property type="entry name" value="MULTIDRUG RESISTANCE PROTEIN MDTA"/>
    <property type="match status" value="1"/>
</dbReference>
<dbReference type="SUPFAM" id="SSF111369">
    <property type="entry name" value="HlyD-like secretion proteins"/>
    <property type="match status" value="1"/>
</dbReference>
<feature type="chain" id="PRO_5037069926" evidence="2">
    <location>
        <begin position="30"/>
        <end position="340"/>
    </location>
</feature>
<feature type="domain" description="Multidrug resistance protein MdtA-like barrel-sandwich hybrid" evidence="3">
    <location>
        <begin position="56"/>
        <end position="181"/>
    </location>
</feature>
<dbReference type="PANTHER" id="PTHR30469:SF18">
    <property type="entry name" value="RESISTANCE-NODULATION-CELL DIVISION (RND) EFFLUX MEMBRANE FUSION PROTEIN-RELATED"/>
    <property type="match status" value="1"/>
</dbReference>
<dbReference type="Gene3D" id="2.40.420.20">
    <property type="match status" value="1"/>
</dbReference>
<dbReference type="Gene3D" id="2.40.50.100">
    <property type="match status" value="1"/>
</dbReference>
<protein>
    <submittedName>
        <fullName evidence="5">Efflux RND transporter periplasmic adaptor subunit</fullName>
    </submittedName>
</protein>
<dbReference type="Proteomes" id="UP000706151">
    <property type="component" value="Unassembled WGS sequence"/>
</dbReference>
<dbReference type="Gene3D" id="1.10.287.470">
    <property type="entry name" value="Helix hairpin bin"/>
    <property type="match status" value="1"/>
</dbReference>
<dbReference type="GO" id="GO:1990281">
    <property type="term" value="C:efflux pump complex"/>
    <property type="evidence" value="ECO:0007669"/>
    <property type="project" value="TreeGrafter"/>
</dbReference>
<dbReference type="GO" id="GO:0015562">
    <property type="term" value="F:efflux transmembrane transporter activity"/>
    <property type="evidence" value="ECO:0007669"/>
    <property type="project" value="TreeGrafter"/>
</dbReference>
<name>A0A935W3H7_9PROT</name>
<comment type="caution">
    <text evidence="5">The sequence shown here is derived from an EMBL/GenBank/DDBJ whole genome shotgun (WGS) entry which is preliminary data.</text>
</comment>
<comment type="similarity">
    <text evidence="1">Belongs to the membrane fusion protein (MFP) (TC 8.A.1) family.</text>
</comment>
<reference evidence="5 6" key="1">
    <citation type="submission" date="2020-10" db="EMBL/GenBank/DDBJ databases">
        <title>Connecting structure to function with the recovery of over 1000 high-quality activated sludge metagenome-assembled genomes encoding full-length rRNA genes using long-read sequencing.</title>
        <authorList>
            <person name="Singleton C.M."/>
            <person name="Petriglieri F."/>
            <person name="Kristensen J.M."/>
            <person name="Kirkegaard R.H."/>
            <person name="Michaelsen T.Y."/>
            <person name="Andersen M.H."/>
            <person name="Karst S.M."/>
            <person name="Dueholm M.S."/>
            <person name="Nielsen P.H."/>
            <person name="Albertsen M."/>
        </authorList>
    </citation>
    <scope>NUCLEOTIDE SEQUENCE [LARGE SCALE GENOMIC DNA]</scope>
    <source>
        <strain evidence="5">Fred_18-Q3-R57-64_BAT3C.720</strain>
    </source>
</reference>
<dbReference type="Pfam" id="PF25954">
    <property type="entry name" value="Beta-barrel_RND_2"/>
    <property type="match status" value="1"/>
</dbReference>
<evidence type="ECO:0000313" key="5">
    <source>
        <dbReference type="EMBL" id="MBK7953039.1"/>
    </source>
</evidence>
<proteinExistence type="inferred from homology"/>
<dbReference type="AlphaFoldDB" id="A0A935W3H7"/>
<dbReference type="InterPro" id="IPR058625">
    <property type="entry name" value="MdtA-like_BSH"/>
</dbReference>